<sequence>MSHKFQENKNIEIQETCRIKKQTRKLAPKFQENKIVKTQEKVETSPPVTKGWRILRREFLRSMAFNYLLDDHILSLSLSFSAAGKIRCECGARNGGEGGSSTTGSVDANGGQPQQTPEE</sequence>
<gene>
    <name evidence="2" type="ORF">Salat_1942400</name>
</gene>
<reference evidence="2" key="1">
    <citation type="submission" date="2020-06" db="EMBL/GenBank/DDBJ databases">
        <authorList>
            <person name="Li T."/>
            <person name="Hu X."/>
            <person name="Zhang T."/>
            <person name="Song X."/>
            <person name="Zhang H."/>
            <person name="Dai N."/>
            <person name="Sheng W."/>
            <person name="Hou X."/>
            <person name="Wei L."/>
        </authorList>
    </citation>
    <scope>NUCLEOTIDE SEQUENCE</scope>
    <source>
        <strain evidence="2">3651</strain>
        <tissue evidence="2">Leaf</tissue>
    </source>
</reference>
<evidence type="ECO:0000256" key="1">
    <source>
        <dbReference type="SAM" id="MobiDB-lite"/>
    </source>
</evidence>
<dbReference type="AlphaFoldDB" id="A0AAE1Y4H7"/>
<protein>
    <submittedName>
        <fullName evidence="2">Uncharacterized protein</fullName>
    </submittedName>
</protein>
<keyword evidence="3" id="KW-1185">Reference proteome</keyword>
<dbReference type="EMBL" id="JACGWO010000007">
    <property type="protein sequence ID" value="KAK4423595.1"/>
    <property type="molecule type" value="Genomic_DNA"/>
</dbReference>
<organism evidence="2 3">
    <name type="scientific">Sesamum alatum</name>
    <dbReference type="NCBI Taxonomy" id="300844"/>
    <lineage>
        <taxon>Eukaryota</taxon>
        <taxon>Viridiplantae</taxon>
        <taxon>Streptophyta</taxon>
        <taxon>Embryophyta</taxon>
        <taxon>Tracheophyta</taxon>
        <taxon>Spermatophyta</taxon>
        <taxon>Magnoliopsida</taxon>
        <taxon>eudicotyledons</taxon>
        <taxon>Gunneridae</taxon>
        <taxon>Pentapetalae</taxon>
        <taxon>asterids</taxon>
        <taxon>lamiids</taxon>
        <taxon>Lamiales</taxon>
        <taxon>Pedaliaceae</taxon>
        <taxon>Sesamum</taxon>
    </lineage>
</organism>
<evidence type="ECO:0000313" key="3">
    <source>
        <dbReference type="Proteomes" id="UP001293254"/>
    </source>
</evidence>
<comment type="caution">
    <text evidence="2">The sequence shown here is derived from an EMBL/GenBank/DDBJ whole genome shotgun (WGS) entry which is preliminary data.</text>
</comment>
<name>A0AAE1Y4H7_9LAMI</name>
<dbReference type="Proteomes" id="UP001293254">
    <property type="component" value="Unassembled WGS sequence"/>
</dbReference>
<reference evidence="2" key="2">
    <citation type="journal article" date="2024" name="Plant">
        <title>Genomic evolution and insights into agronomic trait innovations of Sesamum species.</title>
        <authorList>
            <person name="Miao H."/>
            <person name="Wang L."/>
            <person name="Qu L."/>
            <person name="Liu H."/>
            <person name="Sun Y."/>
            <person name="Le M."/>
            <person name="Wang Q."/>
            <person name="Wei S."/>
            <person name="Zheng Y."/>
            <person name="Lin W."/>
            <person name="Duan Y."/>
            <person name="Cao H."/>
            <person name="Xiong S."/>
            <person name="Wang X."/>
            <person name="Wei L."/>
            <person name="Li C."/>
            <person name="Ma Q."/>
            <person name="Ju M."/>
            <person name="Zhao R."/>
            <person name="Li G."/>
            <person name="Mu C."/>
            <person name="Tian Q."/>
            <person name="Mei H."/>
            <person name="Zhang T."/>
            <person name="Gao T."/>
            <person name="Zhang H."/>
        </authorList>
    </citation>
    <scope>NUCLEOTIDE SEQUENCE</scope>
    <source>
        <strain evidence="2">3651</strain>
    </source>
</reference>
<evidence type="ECO:0000313" key="2">
    <source>
        <dbReference type="EMBL" id="KAK4423595.1"/>
    </source>
</evidence>
<feature type="region of interest" description="Disordered" evidence="1">
    <location>
        <begin position="91"/>
        <end position="119"/>
    </location>
</feature>
<accession>A0AAE1Y4H7</accession>
<proteinExistence type="predicted"/>